<comment type="subunit">
    <text evidence="10">The complex is composed of six subunits: RnfA, RnfB, RnfC, RnfD, RnfE and RnfG.</text>
</comment>
<dbReference type="SUPFAM" id="SSF54862">
    <property type="entry name" value="4Fe-4S ferredoxins"/>
    <property type="match status" value="1"/>
</dbReference>
<keyword evidence="1 10" id="KW-0813">Transport</keyword>
<evidence type="ECO:0000256" key="5">
    <source>
        <dbReference type="ARBA" id="ARBA00022967"/>
    </source>
</evidence>
<feature type="region of interest" description="Hydrophobic" evidence="10">
    <location>
        <begin position="1"/>
        <end position="23"/>
    </location>
</feature>
<dbReference type="GO" id="GO:0022900">
    <property type="term" value="P:electron transport chain"/>
    <property type="evidence" value="ECO:0007669"/>
    <property type="project" value="UniProtKB-UniRule"/>
</dbReference>
<keyword evidence="8 10" id="KW-0411">Iron-sulfur</keyword>
<proteinExistence type="inferred from homology"/>
<feature type="binding site" evidence="10 11">
    <location>
        <position position="49"/>
    </location>
    <ligand>
        <name>[4Fe-4S] cluster</name>
        <dbReference type="ChEBI" id="CHEBI:49883"/>
        <label>1</label>
    </ligand>
</feature>
<comment type="cofactor">
    <cofactor evidence="10 11">
        <name>[4Fe-4S] cluster</name>
        <dbReference type="ChEBI" id="CHEBI:49883"/>
    </cofactor>
    <text evidence="10 11">Binds 3 [4Fe-4S] clusters.</text>
</comment>
<dbReference type="GO" id="GO:0005886">
    <property type="term" value="C:plasma membrane"/>
    <property type="evidence" value="ECO:0007669"/>
    <property type="project" value="UniProtKB-SubCell"/>
</dbReference>
<comment type="subcellular location">
    <subcellularLocation>
        <location evidence="10">Cell inner membrane</location>
    </subcellularLocation>
</comment>
<keyword evidence="10" id="KW-1003">Cell membrane</keyword>
<keyword evidence="2 10" id="KW-0004">4Fe-4S</keyword>
<dbReference type="GO" id="GO:0051539">
    <property type="term" value="F:4 iron, 4 sulfur cluster binding"/>
    <property type="evidence" value="ECO:0007669"/>
    <property type="project" value="UniProtKB-UniRule"/>
</dbReference>
<keyword evidence="4 10" id="KW-0677">Repeat</keyword>
<dbReference type="Pfam" id="PF14697">
    <property type="entry name" value="Fer4_21"/>
    <property type="match status" value="1"/>
</dbReference>
<dbReference type="InterPro" id="IPR050395">
    <property type="entry name" value="4Fe4S_Ferredoxin_RnfB"/>
</dbReference>
<name>A0A317MPY9_9GAMM</name>
<evidence type="ECO:0000256" key="9">
    <source>
        <dbReference type="ARBA" id="ARBA00023136"/>
    </source>
</evidence>
<dbReference type="EMBL" id="QGTJ01000015">
    <property type="protein sequence ID" value="PWV58607.1"/>
    <property type="molecule type" value="Genomic_DNA"/>
</dbReference>
<dbReference type="PROSITE" id="PS51379">
    <property type="entry name" value="4FE4S_FER_2"/>
    <property type="match status" value="2"/>
</dbReference>
<feature type="binding site" evidence="10 11">
    <location>
        <position position="150"/>
    </location>
    <ligand>
        <name>[4Fe-4S] cluster</name>
        <dbReference type="ChEBI" id="CHEBI:49883"/>
        <label>2</label>
    </ligand>
</feature>
<keyword evidence="5 10" id="KW-1278">Translocase</keyword>
<evidence type="ECO:0000256" key="3">
    <source>
        <dbReference type="ARBA" id="ARBA00022723"/>
    </source>
</evidence>
<dbReference type="NCBIfam" id="TIGR01944">
    <property type="entry name" value="rnfB"/>
    <property type="match status" value="1"/>
</dbReference>
<dbReference type="PANTHER" id="PTHR43560:SF1">
    <property type="entry name" value="ION-TRANSLOCATING OXIDOREDUCTASE COMPLEX SUBUNIT B"/>
    <property type="match status" value="1"/>
</dbReference>
<feature type="binding site" evidence="10 11">
    <location>
        <position position="120"/>
    </location>
    <ligand>
        <name>[4Fe-4S] cluster</name>
        <dbReference type="ChEBI" id="CHEBI:49883"/>
        <label>3</label>
    </ligand>
</feature>
<comment type="function">
    <text evidence="10">Part of a membrane-bound complex that couples electron transfer with translocation of ions across the membrane.</text>
</comment>
<feature type="binding site" evidence="10 11">
    <location>
        <position position="140"/>
    </location>
    <ligand>
        <name>[4Fe-4S] cluster</name>
        <dbReference type="ChEBI" id="CHEBI:49883"/>
        <label>3</label>
    </ligand>
</feature>
<sequence>MLLALAALTTLGLGLGLLLGTAARLLKVEAEPITAELEAMLPGSQCGQCGFPGCAGAAAALADGRAPVTLCPPGGRDLAQRLAERLGVSVDLSGMADAGPRIAAVDESICIGCTRCFKVCPTDAIVGAVKQIHAVIRDACTGCSKCVDICPTESLHLIPIPVTPQTWAWPKPAHTPVLAKPVLADAGCH</sequence>
<keyword evidence="9 10" id="KW-0472">Membrane</keyword>
<dbReference type="RefSeq" id="WP_110020407.1">
    <property type="nucleotide sequence ID" value="NZ_QGTJ01000015.1"/>
</dbReference>
<dbReference type="PROSITE" id="PS51656">
    <property type="entry name" value="4FE4S"/>
    <property type="match status" value="1"/>
</dbReference>
<keyword evidence="6 10" id="KW-0249">Electron transport</keyword>
<organism evidence="14 15">
    <name type="scientific">Plasticicumulans acidivorans</name>
    <dbReference type="NCBI Taxonomy" id="886464"/>
    <lineage>
        <taxon>Bacteria</taxon>
        <taxon>Pseudomonadati</taxon>
        <taxon>Pseudomonadota</taxon>
        <taxon>Gammaproteobacteria</taxon>
        <taxon>Candidatus Competibacteraceae</taxon>
        <taxon>Plasticicumulans</taxon>
    </lineage>
</organism>
<dbReference type="InterPro" id="IPR007202">
    <property type="entry name" value="4Fe-4S_dom"/>
</dbReference>
<feature type="binding site" evidence="10 11">
    <location>
        <position position="110"/>
    </location>
    <ligand>
        <name>[4Fe-4S] cluster</name>
        <dbReference type="ChEBI" id="CHEBI:49883"/>
        <label>2</label>
    </ligand>
</feature>
<evidence type="ECO:0000256" key="4">
    <source>
        <dbReference type="ARBA" id="ARBA00022737"/>
    </source>
</evidence>
<dbReference type="InterPro" id="IPR017896">
    <property type="entry name" value="4Fe4S_Fe-S-bd"/>
</dbReference>
<keyword evidence="10" id="KW-0997">Cell inner membrane</keyword>
<dbReference type="GO" id="GO:0046872">
    <property type="term" value="F:metal ion binding"/>
    <property type="evidence" value="ECO:0007669"/>
    <property type="project" value="UniProtKB-KW"/>
</dbReference>
<feature type="binding site" evidence="10 11">
    <location>
        <position position="46"/>
    </location>
    <ligand>
        <name>[4Fe-4S] cluster</name>
        <dbReference type="ChEBI" id="CHEBI:49883"/>
        <label>1</label>
    </ligand>
</feature>
<evidence type="ECO:0000256" key="10">
    <source>
        <dbReference type="HAMAP-Rule" id="MF_00463"/>
    </source>
</evidence>
<dbReference type="Pfam" id="PF04060">
    <property type="entry name" value="FeS"/>
    <property type="match status" value="1"/>
</dbReference>
<comment type="similarity">
    <text evidence="10">Belongs to the 4Fe4S bacterial-type ferredoxin family. RnfB subfamily.</text>
</comment>
<evidence type="ECO:0000256" key="8">
    <source>
        <dbReference type="ARBA" id="ARBA00023014"/>
    </source>
</evidence>
<evidence type="ECO:0000256" key="7">
    <source>
        <dbReference type="ARBA" id="ARBA00023004"/>
    </source>
</evidence>
<evidence type="ECO:0000313" key="15">
    <source>
        <dbReference type="Proteomes" id="UP000246569"/>
    </source>
</evidence>
<keyword evidence="15" id="KW-1185">Reference proteome</keyword>
<dbReference type="PANTHER" id="PTHR43560">
    <property type="entry name" value="ION-TRANSLOCATING OXIDOREDUCTASE COMPLEX SUBUNIT B"/>
    <property type="match status" value="1"/>
</dbReference>
<evidence type="ECO:0000256" key="6">
    <source>
        <dbReference type="ARBA" id="ARBA00022982"/>
    </source>
</evidence>
<dbReference type="Gene3D" id="3.30.70.20">
    <property type="match status" value="1"/>
</dbReference>
<dbReference type="EC" id="7.-.-.-" evidence="10"/>
<dbReference type="InterPro" id="IPR017900">
    <property type="entry name" value="4Fe4S_Fe_S_CS"/>
</dbReference>
<dbReference type="AlphaFoldDB" id="A0A317MPY9"/>
<evidence type="ECO:0000256" key="11">
    <source>
        <dbReference type="PIRSR" id="PIRSR005784-1"/>
    </source>
</evidence>
<feature type="domain" description="4Fe-4S ferredoxin-type" evidence="12">
    <location>
        <begin position="101"/>
        <end position="130"/>
    </location>
</feature>
<reference evidence="14 15" key="1">
    <citation type="submission" date="2018-05" db="EMBL/GenBank/DDBJ databases">
        <title>Genomic Encyclopedia of Type Strains, Phase IV (KMG-IV): sequencing the most valuable type-strain genomes for metagenomic binning, comparative biology and taxonomic classification.</title>
        <authorList>
            <person name="Goeker M."/>
        </authorList>
    </citation>
    <scope>NUCLEOTIDE SEQUENCE [LARGE SCALE GENOMIC DNA]</scope>
    <source>
        <strain evidence="14 15">DSM 23606</strain>
    </source>
</reference>
<comment type="caution">
    <text evidence="14">The sequence shown here is derived from an EMBL/GenBank/DDBJ whole genome shotgun (WGS) entry which is preliminary data.</text>
</comment>
<feature type="binding site" evidence="10 11">
    <location>
        <position position="54"/>
    </location>
    <ligand>
        <name>[4Fe-4S] cluster</name>
        <dbReference type="ChEBI" id="CHEBI:49883"/>
        <label>1</label>
    </ligand>
</feature>
<gene>
    <name evidence="10" type="primary">rnfB</name>
    <name evidence="14" type="ORF">C7443_11535</name>
</gene>
<dbReference type="Proteomes" id="UP000246569">
    <property type="component" value="Unassembled WGS sequence"/>
</dbReference>
<feature type="binding site" evidence="10 11">
    <location>
        <position position="71"/>
    </location>
    <ligand>
        <name>[4Fe-4S] cluster</name>
        <dbReference type="ChEBI" id="CHEBI:49883"/>
        <label>1</label>
    </ligand>
</feature>
<accession>A0A317MPY9</accession>
<feature type="binding site" evidence="10 11">
    <location>
        <position position="143"/>
    </location>
    <ligand>
        <name>[4Fe-4S] cluster</name>
        <dbReference type="ChEBI" id="CHEBI:49883"/>
        <label>3</label>
    </ligand>
</feature>
<dbReference type="InterPro" id="IPR016463">
    <property type="entry name" value="RnfB/RsxB_Proteobac"/>
</dbReference>
<protein>
    <recommendedName>
        <fullName evidence="10">Ion-translocating oxidoreductase complex subunit B</fullName>
        <ecNumber evidence="10">7.-.-.-</ecNumber>
    </recommendedName>
    <alternativeName>
        <fullName evidence="10">Rnf electron transport complex subunit B</fullName>
    </alternativeName>
</protein>
<keyword evidence="7 10" id="KW-0408">Iron</keyword>
<dbReference type="InterPro" id="IPR010207">
    <property type="entry name" value="Elect_transpt_cplx_RnfB/RsxB"/>
</dbReference>
<dbReference type="PIRSF" id="PIRSF005784">
    <property type="entry name" value="Elect_transpt_RnfB"/>
    <property type="match status" value="1"/>
</dbReference>
<dbReference type="Gene3D" id="1.10.15.40">
    <property type="entry name" value="Electron transport complex subunit B, putative Fe-S cluster"/>
    <property type="match status" value="1"/>
</dbReference>
<feature type="domain" description="4Fe-4S ferredoxin-type" evidence="12">
    <location>
        <begin position="131"/>
        <end position="160"/>
    </location>
</feature>
<feature type="binding site" evidence="10 11">
    <location>
        <position position="146"/>
    </location>
    <ligand>
        <name>[4Fe-4S] cluster</name>
        <dbReference type="ChEBI" id="CHEBI:49883"/>
        <label>3</label>
    </ligand>
</feature>
<dbReference type="GO" id="GO:0009055">
    <property type="term" value="F:electron transfer activity"/>
    <property type="evidence" value="ECO:0007669"/>
    <property type="project" value="InterPro"/>
</dbReference>
<keyword evidence="3 10" id="KW-0479">Metal-binding</keyword>
<dbReference type="HAMAP" id="MF_00463">
    <property type="entry name" value="RsxB_RnfB"/>
    <property type="match status" value="1"/>
</dbReference>
<feature type="binding site" evidence="10 11">
    <location>
        <position position="113"/>
    </location>
    <ligand>
        <name>[4Fe-4S] cluster</name>
        <dbReference type="ChEBI" id="CHEBI:49883"/>
        <label>2</label>
    </ligand>
</feature>
<evidence type="ECO:0000256" key="1">
    <source>
        <dbReference type="ARBA" id="ARBA00022448"/>
    </source>
</evidence>
<evidence type="ECO:0000256" key="2">
    <source>
        <dbReference type="ARBA" id="ARBA00022485"/>
    </source>
</evidence>
<comment type="caution">
    <text evidence="10">Lacks conserved residue(s) required for the propagation of feature annotation.</text>
</comment>
<feature type="binding site" evidence="10 11">
    <location>
        <position position="116"/>
    </location>
    <ligand>
        <name>[4Fe-4S] cluster</name>
        <dbReference type="ChEBI" id="CHEBI:49883"/>
        <label>2</label>
    </ligand>
</feature>
<evidence type="ECO:0000259" key="12">
    <source>
        <dbReference type="PROSITE" id="PS51379"/>
    </source>
</evidence>
<dbReference type="OrthoDB" id="9789936at2"/>
<evidence type="ECO:0000313" key="14">
    <source>
        <dbReference type="EMBL" id="PWV58607.1"/>
    </source>
</evidence>
<feature type="domain" description="4Fe-4S" evidence="13">
    <location>
        <begin position="29"/>
        <end position="88"/>
    </location>
</feature>
<evidence type="ECO:0000259" key="13">
    <source>
        <dbReference type="PROSITE" id="PS51656"/>
    </source>
</evidence>
<dbReference type="PROSITE" id="PS00198">
    <property type="entry name" value="4FE4S_FER_1"/>
    <property type="match status" value="2"/>
</dbReference>